<organism evidence="2 3">
    <name type="scientific">Mesorhizobium plurifarium</name>
    <dbReference type="NCBI Taxonomy" id="69974"/>
    <lineage>
        <taxon>Bacteria</taxon>
        <taxon>Pseudomonadati</taxon>
        <taxon>Pseudomonadota</taxon>
        <taxon>Alphaproteobacteria</taxon>
        <taxon>Hyphomicrobiales</taxon>
        <taxon>Phyllobacteriaceae</taxon>
        <taxon>Mesorhizobium</taxon>
    </lineage>
</organism>
<accession>A0A090GTM6</accession>
<evidence type="ECO:0000313" key="3">
    <source>
        <dbReference type="Proteomes" id="UP000046122"/>
    </source>
</evidence>
<dbReference type="Proteomes" id="UP000046122">
    <property type="component" value="Unassembled WGS sequence"/>
</dbReference>
<name>A0A090GTM6_MESPL</name>
<proteinExistence type="predicted"/>
<gene>
    <name evidence="2" type="ORF">MPL3365_180236</name>
</gene>
<feature type="region of interest" description="Disordered" evidence="1">
    <location>
        <begin position="96"/>
        <end position="118"/>
    </location>
</feature>
<dbReference type="EMBL" id="CCNE01000010">
    <property type="protein sequence ID" value="CDX53643.1"/>
    <property type="molecule type" value="Genomic_DNA"/>
</dbReference>
<reference evidence="2 3" key="1">
    <citation type="submission" date="2014-08" db="EMBL/GenBank/DDBJ databases">
        <authorList>
            <person name="Moulin Lionel"/>
        </authorList>
    </citation>
    <scope>NUCLEOTIDE SEQUENCE [LARGE SCALE GENOMIC DNA]</scope>
</reference>
<dbReference type="AlphaFoldDB" id="A0A090GTM6"/>
<sequence>MFCSALGLEVQIENLGERQIAETFRALVEKQWDRIEERAVRVIATVPDGFIAKLQVYASSLADFQHHPQYECRVTAVGLLCGSPLWTRTWLRRQPQRSPIRKLSASEGAMSLKGAPSL</sequence>
<protein>
    <submittedName>
        <fullName evidence="2">Uncharacterized protein</fullName>
    </submittedName>
</protein>
<evidence type="ECO:0000313" key="2">
    <source>
        <dbReference type="EMBL" id="CDX53643.1"/>
    </source>
</evidence>
<evidence type="ECO:0000256" key="1">
    <source>
        <dbReference type="SAM" id="MobiDB-lite"/>
    </source>
</evidence>